<dbReference type="EMBL" id="CACRXK020004081">
    <property type="protein sequence ID" value="CAB4001408.1"/>
    <property type="molecule type" value="Genomic_DNA"/>
</dbReference>
<accession>A0A7D9E604</accession>
<dbReference type="OrthoDB" id="5987293at2759"/>
<reference evidence="4" key="1">
    <citation type="submission" date="2020-04" db="EMBL/GenBank/DDBJ databases">
        <authorList>
            <person name="Alioto T."/>
            <person name="Alioto T."/>
            <person name="Gomez Garrido J."/>
        </authorList>
    </citation>
    <scope>NUCLEOTIDE SEQUENCE</scope>
    <source>
        <strain evidence="4">A484AB</strain>
    </source>
</reference>
<dbReference type="GO" id="GO:0004842">
    <property type="term" value="F:ubiquitin-protein transferase activity"/>
    <property type="evidence" value="ECO:0007669"/>
    <property type="project" value="InterPro"/>
</dbReference>
<comment type="caution">
    <text evidence="4">The sequence shown here is derived from an EMBL/GenBank/DDBJ whole genome shotgun (WGS) entry which is preliminary data.</text>
</comment>
<dbReference type="Gene3D" id="3.90.1750.10">
    <property type="entry name" value="Hect, E3 ligase catalytic domains"/>
    <property type="match status" value="1"/>
</dbReference>
<dbReference type="AlphaFoldDB" id="A0A7D9E604"/>
<gene>
    <name evidence="4" type="ORF">PACLA_8A079322</name>
</gene>
<name>A0A7D9E604_PARCT</name>
<evidence type="ECO:0000256" key="1">
    <source>
        <dbReference type="ARBA" id="ARBA00022786"/>
    </source>
</evidence>
<feature type="region of interest" description="Disordered" evidence="3">
    <location>
        <begin position="99"/>
        <end position="123"/>
    </location>
</feature>
<dbReference type="GO" id="GO:0016874">
    <property type="term" value="F:ligase activity"/>
    <property type="evidence" value="ECO:0007669"/>
    <property type="project" value="UniProtKB-KW"/>
</dbReference>
<feature type="compositionally biased region" description="Polar residues" evidence="3">
    <location>
        <begin position="35"/>
        <end position="54"/>
    </location>
</feature>
<dbReference type="InterPro" id="IPR000569">
    <property type="entry name" value="HECT_dom"/>
</dbReference>
<evidence type="ECO:0000313" key="4">
    <source>
        <dbReference type="EMBL" id="CAB4001408.1"/>
    </source>
</evidence>
<sequence>MFKKEQKLCVVCIDDSDTNIAVSFLHVSTSSSTSNEQACTSRHPTSREQASLQHPEQAALQPTLAKEEHADRCAESTWHGSEWLIYANLMSSFENNSDTEMQHDETYTQREAPEETVSASGGTQEISRGKMIEVIQELQKNVGMSTNRINVQRKTVLADYLNTRKRRPWFKPEVHIKVVFVGETAIDDGGPKREFFTDALEQLKLRIFHSNGLPVESTVALTEETFKLGAELIVMSIVQGGPAPTCMSPVIYDIVSRGFKSQTCVLLDMIKNGNFKTIANKIDKVSTVEQLHSILVEDDVLDVLSQVGYRGVPSRETLECKESLVR</sequence>
<evidence type="ECO:0000313" key="5">
    <source>
        <dbReference type="Proteomes" id="UP001152795"/>
    </source>
</evidence>
<dbReference type="PROSITE" id="PS50237">
    <property type="entry name" value="HECT"/>
    <property type="match status" value="1"/>
</dbReference>
<protein>
    <submittedName>
        <fullName evidence="4">G2 M phase-specific E3 ubiquitin- ligase-like</fullName>
    </submittedName>
</protein>
<evidence type="ECO:0000256" key="2">
    <source>
        <dbReference type="PROSITE-ProRule" id="PRU00104"/>
    </source>
</evidence>
<dbReference type="Proteomes" id="UP001152795">
    <property type="component" value="Unassembled WGS sequence"/>
</dbReference>
<evidence type="ECO:0000256" key="3">
    <source>
        <dbReference type="SAM" id="MobiDB-lite"/>
    </source>
</evidence>
<dbReference type="InterPro" id="IPR035983">
    <property type="entry name" value="Hect_E3_ubiquitin_ligase"/>
</dbReference>
<feature type="region of interest" description="Disordered" evidence="3">
    <location>
        <begin position="33"/>
        <end position="56"/>
    </location>
</feature>
<dbReference type="SUPFAM" id="SSF56204">
    <property type="entry name" value="Hect, E3 ligase catalytic domain"/>
    <property type="match status" value="1"/>
</dbReference>
<comment type="caution">
    <text evidence="2">Lacks conserved residue(s) required for the propagation of feature annotation.</text>
</comment>
<keyword evidence="4" id="KW-0436">Ligase</keyword>
<keyword evidence="1 2" id="KW-0833">Ubl conjugation pathway</keyword>
<feature type="compositionally biased region" description="Basic and acidic residues" evidence="3">
    <location>
        <begin position="100"/>
        <end position="113"/>
    </location>
</feature>
<organism evidence="4 5">
    <name type="scientific">Paramuricea clavata</name>
    <name type="common">Red gorgonian</name>
    <name type="synonym">Violescent sea-whip</name>
    <dbReference type="NCBI Taxonomy" id="317549"/>
    <lineage>
        <taxon>Eukaryota</taxon>
        <taxon>Metazoa</taxon>
        <taxon>Cnidaria</taxon>
        <taxon>Anthozoa</taxon>
        <taxon>Octocorallia</taxon>
        <taxon>Malacalcyonacea</taxon>
        <taxon>Plexauridae</taxon>
        <taxon>Paramuricea</taxon>
    </lineage>
</organism>
<keyword evidence="5" id="KW-1185">Reference proteome</keyword>
<proteinExistence type="predicted"/>